<sequence>MGGHSRAAVDRLAKHGDGWLPNRPTSVKIRRVREAFADQGRDDVTVNPVKPENVSMLDAYAAAGAKRVVFPPAVSPECDALRALDEFAALTTGRGGSGTRIP</sequence>
<dbReference type="EMBL" id="FNJR01000010">
    <property type="protein sequence ID" value="SDP84235.1"/>
    <property type="molecule type" value="Genomic_DNA"/>
</dbReference>
<accession>A0A1H0W150</accession>
<name>A0A1H0W150_9ACTN</name>
<dbReference type="SUPFAM" id="SSF51679">
    <property type="entry name" value="Bacterial luciferase-like"/>
    <property type="match status" value="1"/>
</dbReference>
<dbReference type="AlphaFoldDB" id="A0A1H0W150"/>
<dbReference type="STRING" id="405564.SAMN04487905_11095"/>
<evidence type="ECO:0000313" key="2">
    <source>
        <dbReference type="EMBL" id="SDP84235.1"/>
    </source>
</evidence>
<dbReference type="GO" id="GO:0016705">
    <property type="term" value="F:oxidoreductase activity, acting on paired donors, with incorporation or reduction of molecular oxygen"/>
    <property type="evidence" value="ECO:0007669"/>
    <property type="project" value="InterPro"/>
</dbReference>
<feature type="compositionally biased region" description="Basic and acidic residues" evidence="1">
    <location>
        <begin position="7"/>
        <end position="17"/>
    </location>
</feature>
<evidence type="ECO:0000256" key="1">
    <source>
        <dbReference type="SAM" id="MobiDB-lite"/>
    </source>
</evidence>
<proteinExistence type="predicted"/>
<evidence type="ECO:0000313" key="3">
    <source>
        <dbReference type="Proteomes" id="UP000199497"/>
    </source>
</evidence>
<gene>
    <name evidence="2" type="ORF">SAMN04487905_11095</name>
</gene>
<organism evidence="2 3">
    <name type="scientific">Actinopolyspora xinjiangensis</name>
    <dbReference type="NCBI Taxonomy" id="405564"/>
    <lineage>
        <taxon>Bacteria</taxon>
        <taxon>Bacillati</taxon>
        <taxon>Actinomycetota</taxon>
        <taxon>Actinomycetes</taxon>
        <taxon>Actinopolysporales</taxon>
        <taxon>Actinopolysporaceae</taxon>
        <taxon>Actinopolyspora</taxon>
    </lineage>
</organism>
<keyword evidence="3" id="KW-1185">Reference proteome</keyword>
<dbReference type="Gene3D" id="3.20.20.30">
    <property type="entry name" value="Luciferase-like domain"/>
    <property type="match status" value="1"/>
</dbReference>
<dbReference type="Proteomes" id="UP000199497">
    <property type="component" value="Unassembled WGS sequence"/>
</dbReference>
<dbReference type="InterPro" id="IPR036661">
    <property type="entry name" value="Luciferase-like_sf"/>
</dbReference>
<protein>
    <recommendedName>
        <fullName evidence="4">Luciferase-like monooxygenase</fullName>
    </recommendedName>
</protein>
<evidence type="ECO:0008006" key="4">
    <source>
        <dbReference type="Google" id="ProtNLM"/>
    </source>
</evidence>
<feature type="region of interest" description="Disordered" evidence="1">
    <location>
        <begin position="1"/>
        <end position="20"/>
    </location>
</feature>
<reference evidence="3" key="1">
    <citation type="submission" date="2016-10" db="EMBL/GenBank/DDBJ databases">
        <authorList>
            <person name="Varghese N."/>
            <person name="Submissions S."/>
        </authorList>
    </citation>
    <scope>NUCLEOTIDE SEQUENCE [LARGE SCALE GENOMIC DNA]</scope>
    <source>
        <strain evidence="3">DSM 46732</strain>
    </source>
</reference>